<name>A0A849VN47_9GAMM</name>
<dbReference type="Gene3D" id="3.40.50.300">
    <property type="entry name" value="P-loop containing nucleotide triphosphate hydrolases"/>
    <property type="match status" value="1"/>
</dbReference>
<dbReference type="PANTHER" id="PTHR35894:SF1">
    <property type="entry name" value="PHOSPHORIBULOKINASE _ URIDINE KINASE FAMILY"/>
    <property type="match status" value="1"/>
</dbReference>
<dbReference type="SUPFAM" id="SSF52540">
    <property type="entry name" value="P-loop containing nucleoside triphosphate hydrolases"/>
    <property type="match status" value="1"/>
</dbReference>
<dbReference type="EMBL" id="JABBPG010000016">
    <property type="protein sequence ID" value="NOU53134.1"/>
    <property type="molecule type" value="Genomic_DNA"/>
</dbReference>
<protein>
    <submittedName>
        <fullName evidence="3">AAA family ATPase</fullName>
    </submittedName>
</protein>
<evidence type="ECO:0000256" key="1">
    <source>
        <dbReference type="SAM" id="MobiDB-lite"/>
    </source>
</evidence>
<dbReference type="PANTHER" id="PTHR35894">
    <property type="entry name" value="GENERAL SECRETION PATHWAY PROTEIN A-RELATED"/>
    <property type="match status" value="1"/>
</dbReference>
<reference evidence="3 4" key="1">
    <citation type="submission" date="2020-04" db="EMBL/GenBank/DDBJ databases">
        <title>Pseudoalteromonas caenipelagi sp. nov., isolated from a tidal flat.</title>
        <authorList>
            <person name="Park S."/>
            <person name="Yoon J.-H."/>
        </authorList>
    </citation>
    <scope>NUCLEOTIDE SEQUENCE [LARGE SCALE GENOMIC DNA]</scope>
    <source>
        <strain evidence="3 4">JBTF-M23</strain>
    </source>
</reference>
<dbReference type="Proteomes" id="UP000586305">
    <property type="component" value="Unassembled WGS sequence"/>
</dbReference>
<proteinExistence type="predicted"/>
<gene>
    <name evidence="3" type="ORF">HG263_21775</name>
</gene>
<dbReference type="Pfam" id="PF13401">
    <property type="entry name" value="AAA_22"/>
    <property type="match status" value="1"/>
</dbReference>
<dbReference type="GO" id="GO:0016887">
    <property type="term" value="F:ATP hydrolysis activity"/>
    <property type="evidence" value="ECO:0007669"/>
    <property type="project" value="InterPro"/>
</dbReference>
<keyword evidence="4" id="KW-1185">Reference proteome</keyword>
<dbReference type="InterPro" id="IPR052026">
    <property type="entry name" value="ExeA_AAA_ATPase_DNA-bind"/>
</dbReference>
<feature type="compositionally biased region" description="Basic and acidic residues" evidence="1">
    <location>
        <begin position="80"/>
        <end position="90"/>
    </location>
</feature>
<dbReference type="RefSeq" id="WP_171628169.1">
    <property type="nucleotide sequence ID" value="NZ_JABBPG010000016.1"/>
</dbReference>
<feature type="domain" description="ORC1/DEAH AAA+ ATPase" evidence="2">
    <location>
        <begin position="145"/>
        <end position="276"/>
    </location>
</feature>
<evidence type="ECO:0000313" key="4">
    <source>
        <dbReference type="Proteomes" id="UP000586305"/>
    </source>
</evidence>
<comment type="caution">
    <text evidence="3">The sequence shown here is derived from an EMBL/GenBank/DDBJ whole genome shotgun (WGS) entry which is preliminary data.</text>
</comment>
<dbReference type="AlphaFoldDB" id="A0A849VN47"/>
<dbReference type="InterPro" id="IPR027417">
    <property type="entry name" value="P-loop_NTPase"/>
</dbReference>
<evidence type="ECO:0000259" key="2">
    <source>
        <dbReference type="Pfam" id="PF13401"/>
    </source>
</evidence>
<feature type="region of interest" description="Disordered" evidence="1">
    <location>
        <begin position="75"/>
        <end position="98"/>
    </location>
</feature>
<dbReference type="InterPro" id="IPR049945">
    <property type="entry name" value="AAA_22"/>
</dbReference>
<accession>A0A849VN47</accession>
<organism evidence="3 4">
    <name type="scientific">Pseudoalteromonas caenipelagi</name>
    <dbReference type="NCBI Taxonomy" id="2726988"/>
    <lineage>
        <taxon>Bacteria</taxon>
        <taxon>Pseudomonadati</taxon>
        <taxon>Pseudomonadota</taxon>
        <taxon>Gammaproteobacteria</taxon>
        <taxon>Alteromonadales</taxon>
        <taxon>Pseudoalteromonadaceae</taxon>
        <taxon>Pseudoalteromonas</taxon>
    </lineage>
</organism>
<evidence type="ECO:0000313" key="3">
    <source>
        <dbReference type="EMBL" id="NOU53134.1"/>
    </source>
</evidence>
<sequence>MTKQTKLSVVFDVLSIKQAQVVRALAAKKIKFSTTSLSRLKTQNEWPKHCKRAEIEQHITEYLRAHGATDDQLSGLFGWDEPKQPSKPKSEEEEMKQAQLKPATKEFFKIRRDPFNDEFESEDDFFLVDSHLQVIEELLSAARANSMVTVTGEVGSGKSMIRRLFEHKVREEFSEITIISPKRMNKKKLTSDDVSRALCRELGIKIPNSSEYRDDEIESTLIERSRSGHRHLLLIDQGQDLSTDLIRELKCLWELTSGFKRVIGIVLFGQPELRTKIQAHKMREFSMRIHDIRMRPLNIDAIAYMKHKFIRIGVDPMKIFTEEALSAIRGKCYGKVGKGVGFDDENLDQTYPLAINVWLAHTLNVAATIGTQHIDEKFVQRV</sequence>